<comment type="caution">
    <text evidence="2">The sequence shown here is derived from an EMBL/GenBank/DDBJ whole genome shotgun (WGS) entry which is preliminary data.</text>
</comment>
<gene>
    <name evidence="2" type="ORF">E4K66_11295</name>
</gene>
<evidence type="ECO:0000256" key="1">
    <source>
        <dbReference type="SAM" id="MobiDB-lite"/>
    </source>
</evidence>
<evidence type="ECO:0000313" key="2">
    <source>
        <dbReference type="EMBL" id="TFV40173.1"/>
    </source>
</evidence>
<dbReference type="EMBL" id="SPQU01000004">
    <property type="protein sequence ID" value="TFV40173.1"/>
    <property type="molecule type" value="Genomic_DNA"/>
</dbReference>
<dbReference type="Proteomes" id="UP000298225">
    <property type="component" value="Unassembled WGS sequence"/>
</dbReference>
<dbReference type="AlphaFoldDB" id="A0A4Y9LDW3"/>
<organism evidence="2 3">
    <name type="scientific">Bradyrhizobium frederickii</name>
    <dbReference type="NCBI Taxonomy" id="2560054"/>
    <lineage>
        <taxon>Bacteria</taxon>
        <taxon>Pseudomonadati</taxon>
        <taxon>Pseudomonadota</taxon>
        <taxon>Alphaproteobacteria</taxon>
        <taxon>Hyphomicrobiales</taxon>
        <taxon>Nitrobacteraceae</taxon>
        <taxon>Bradyrhizobium</taxon>
    </lineage>
</organism>
<dbReference type="OrthoDB" id="9256250at2"/>
<feature type="compositionally biased region" description="Basic and acidic residues" evidence="1">
    <location>
        <begin position="39"/>
        <end position="57"/>
    </location>
</feature>
<name>A0A4Y9LDW3_9BRAD</name>
<sequence>MRRGICISLLVIPGRLVEPNPESRDSGLDASHRPGMTPPKKDARGRWLRDRQPRALTEESGGSSLKRRW</sequence>
<reference evidence="2 3" key="1">
    <citation type="submission" date="2019-03" db="EMBL/GenBank/DDBJ databases">
        <title>Bradyrhizobium strains diversity isolated from Chamaecrista fasciculata.</title>
        <authorList>
            <person name="Urquiaga M.C.O."/>
            <person name="Hungria M."/>
            <person name="Delamuta J.R.M."/>
        </authorList>
    </citation>
    <scope>NUCLEOTIDE SEQUENCE [LARGE SCALE GENOMIC DNA]</scope>
    <source>
        <strain evidence="2 3">CNPSo 3424</strain>
    </source>
</reference>
<evidence type="ECO:0000313" key="3">
    <source>
        <dbReference type="Proteomes" id="UP000298225"/>
    </source>
</evidence>
<keyword evidence="3" id="KW-1185">Reference proteome</keyword>
<feature type="compositionally biased region" description="Basic and acidic residues" evidence="1">
    <location>
        <begin position="21"/>
        <end position="32"/>
    </location>
</feature>
<accession>A0A4Y9LDW3</accession>
<protein>
    <submittedName>
        <fullName evidence="2">Uncharacterized protein</fullName>
    </submittedName>
</protein>
<feature type="region of interest" description="Disordered" evidence="1">
    <location>
        <begin position="16"/>
        <end position="69"/>
    </location>
</feature>
<proteinExistence type="predicted"/>